<gene>
    <name evidence="8" type="ORF">C448_04871</name>
</gene>
<dbReference type="SUPFAM" id="SSF50331">
    <property type="entry name" value="MOP-like"/>
    <property type="match status" value="1"/>
</dbReference>
<dbReference type="InterPro" id="IPR004606">
    <property type="entry name" value="Mop_domain"/>
</dbReference>
<dbReference type="Proteomes" id="UP000011568">
    <property type="component" value="Unassembled WGS sequence"/>
</dbReference>
<dbReference type="InterPro" id="IPR016462">
    <property type="entry name" value="ModE"/>
</dbReference>
<accession>M0MPM4</accession>
<dbReference type="STRING" id="931277.C448_04871"/>
<evidence type="ECO:0000256" key="2">
    <source>
        <dbReference type="ARBA" id="ARBA00008110"/>
    </source>
</evidence>
<dbReference type="InterPro" id="IPR005116">
    <property type="entry name" value="Transp-assoc_OB_typ1"/>
</dbReference>
<feature type="domain" description="Transport-associated OB type 1" evidence="7">
    <location>
        <begin position="161"/>
        <end position="221"/>
    </location>
</feature>
<dbReference type="Gene3D" id="1.10.10.10">
    <property type="entry name" value="Winged helix-like DNA-binding domain superfamily/Winged helix DNA-binding domain"/>
    <property type="match status" value="1"/>
</dbReference>
<feature type="domain" description="HTH lysR-type" evidence="6">
    <location>
        <begin position="24"/>
        <end position="69"/>
    </location>
</feature>
<name>M0MPM4_HALMO</name>
<proteinExistence type="inferred from homology"/>
<dbReference type="InterPro" id="IPR008995">
    <property type="entry name" value="Mo/tungstate-bd_C_term_dom"/>
</dbReference>
<comment type="similarity">
    <text evidence="2">Belongs to the ModE family.</text>
</comment>
<dbReference type="Pfam" id="PF00126">
    <property type="entry name" value="HTH_1"/>
    <property type="match status" value="1"/>
</dbReference>
<dbReference type="GO" id="GO:0015689">
    <property type="term" value="P:molybdate ion transport"/>
    <property type="evidence" value="ECO:0007669"/>
    <property type="project" value="InterPro"/>
</dbReference>
<dbReference type="Gene3D" id="2.40.50.100">
    <property type="match status" value="1"/>
</dbReference>
<dbReference type="InterPro" id="IPR000847">
    <property type="entry name" value="LysR_HTH_N"/>
</dbReference>
<evidence type="ECO:0000259" key="6">
    <source>
        <dbReference type="Pfam" id="PF00126"/>
    </source>
</evidence>
<dbReference type="AlphaFoldDB" id="M0MPM4"/>
<dbReference type="PIRSF" id="PIRSF005763">
    <property type="entry name" value="Txn_reg_ModE"/>
    <property type="match status" value="1"/>
</dbReference>
<dbReference type="SUPFAM" id="SSF46785">
    <property type="entry name" value="Winged helix' DNA-binding domain"/>
    <property type="match status" value="1"/>
</dbReference>
<dbReference type="NCBIfam" id="TIGR00638">
    <property type="entry name" value="Mop"/>
    <property type="match status" value="1"/>
</dbReference>
<sequence>MDLDAGFDAQLDKSGVEFDERDASLLRAIDDHGSLNAAASALGRSYSRSQRRVVELEEAFGPLVARERGGSGGGGSTLTDGAHDLLAALERLTAEFTGVAETEETVLDGTVVERDGELATVETTAGTVRAIVPTGSRRVRLAIRADAVTLHTPGALPDRETSARNRFQGEVTAIESGDALARVSLDIGTEVRLTALVTRESIATLALSLGSEAIASFKATATRAIPAQQGTSDERTDD</sequence>
<dbReference type="PATRIC" id="fig|931277.6.peg.943"/>
<dbReference type="Pfam" id="PF03459">
    <property type="entry name" value="TOBE"/>
    <property type="match status" value="1"/>
</dbReference>
<organism evidence="8 9">
    <name type="scientific">Halococcus morrhuae DSM 1307</name>
    <dbReference type="NCBI Taxonomy" id="931277"/>
    <lineage>
        <taxon>Archaea</taxon>
        <taxon>Methanobacteriati</taxon>
        <taxon>Methanobacteriota</taxon>
        <taxon>Stenosarchaea group</taxon>
        <taxon>Halobacteria</taxon>
        <taxon>Halobacteriales</taxon>
        <taxon>Halococcaceae</taxon>
        <taxon>Halococcus</taxon>
    </lineage>
</organism>
<dbReference type="RefSeq" id="WP_004052194.1">
    <property type="nucleotide sequence ID" value="NZ_AOMC01000071.1"/>
</dbReference>
<dbReference type="OrthoDB" id="70912at2157"/>
<dbReference type="PANTHER" id="PTHR30432:SF1">
    <property type="entry name" value="DNA-BINDING TRANSCRIPTIONAL DUAL REGULATOR MODE"/>
    <property type="match status" value="1"/>
</dbReference>
<evidence type="ECO:0000313" key="9">
    <source>
        <dbReference type="Proteomes" id="UP000011568"/>
    </source>
</evidence>
<evidence type="ECO:0000256" key="4">
    <source>
        <dbReference type="ARBA" id="ARBA00022505"/>
    </source>
</evidence>
<dbReference type="eggNOG" id="arCOG00223">
    <property type="taxonomic scope" value="Archaea"/>
</dbReference>
<keyword evidence="9" id="KW-1185">Reference proteome</keyword>
<comment type="subcellular location">
    <subcellularLocation>
        <location evidence="1">Cell membrane</location>
        <topology evidence="1">Peripheral membrane protein</topology>
    </subcellularLocation>
</comment>
<keyword evidence="3" id="KW-0813">Transport</keyword>
<keyword evidence="4" id="KW-0500">Molybdenum</keyword>
<dbReference type="EMBL" id="AOMC01000071">
    <property type="protein sequence ID" value="EMA47586.1"/>
    <property type="molecule type" value="Genomic_DNA"/>
</dbReference>
<evidence type="ECO:0000313" key="8">
    <source>
        <dbReference type="EMBL" id="EMA47586.1"/>
    </source>
</evidence>
<keyword evidence="5" id="KW-0677">Repeat</keyword>
<dbReference type="PANTHER" id="PTHR30432">
    <property type="entry name" value="TRANSCRIPTIONAL REGULATOR MODE"/>
    <property type="match status" value="1"/>
</dbReference>
<dbReference type="InterPro" id="IPR036388">
    <property type="entry name" value="WH-like_DNA-bd_sf"/>
</dbReference>
<dbReference type="GO" id="GO:0030151">
    <property type="term" value="F:molybdenum ion binding"/>
    <property type="evidence" value="ECO:0007669"/>
    <property type="project" value="InterPro"/>
</dbReference>
<dbReference type="GO" id="GO:0003700">
    <property type="term" value="F:DNA-binding transcription factor activity"/>
    <property type="evidence" value="ECO:0007669"/>
    <property type="project" value="InterPro"/>
</dbReference>
<evidence type="ECO:0000256" key="3">
    <source>
        <dbReference type="ARBA" id="ARBA00022448"/>
    </source>
</evidence>
<dbReference type="InterPro" id="IPR036390">
    <property type="entry name" value="WH_DNA-bd_sf"/>
</dbReference>
<dbReference type="InterPro" id="IPR051815">
    <property type="entry name" value="Molybdate_resp_trans_reg"/>
</dbReference>
<evidence type="ECO:0000256" key="1">
    <source>
        <dbReference type="ARBA" id="ARBA00004202"/>
    </source>
</evidence>
<dbReference type="GO" id="GO:0005886">
    <property type="term" value="C:plasma membrane"/>
    <property type="evidence" value="ECO:0007669"/>
    <property type="project" value="UniProtKB-SubCell"/>
</dbReference>
<comment type="caution">
    <text evidence="8">The sequence shown here is derived from an EMBL/GenBank/DDBJ whole genome shotgun (WGS) entry which is preliminary data.</text>
</comment>
<protein>
    <submittedName>
        <fullName evidence="8">ModE family transcriptional regulator</fullName>
    </submittedName>
</protein>
<reference evidence="8 9" key="1">
    <citation type="journal article" date="2014" name="PLoS Genet.">
        <title>Phylogenetically driven sequencing of extremely halophilic archaea reveals strategies for static and dynamic osmo-response.</title>
        <authorList>
            <person name="Becker E.A."/>
            <person name="Seitzer P.M."/>
            <person name="Tritt A."/>
            <person name="Larsen D."/>
            <person name="Krusor M."/>
            <person name="Yao A.I."/>
            <person name="Wu D."/>
            <person name="Madern D."/>
            <person name="Eisen J.A."/>
            <person name="Darling A.E."/>
            <person name="Facciotti M.T."/>
        </authorList>
    </citation>
    <scope>NUCLEOTIDE SEQUENCE [LARGE SCALE GENOMIC DNA]</scope>
    <source>
        <strain evidence="8 9">DSM 1307</strain>
    </source>
</reference>
<evidence type="ECO:0000256" key="5">
    <source>
        <dbReference type="ARBA" id="ARBA00022737"/>
    </source>
</evidence>
<evidence type="ECO:0000259" key="7">
    <source>
        <dbReference type="Pfam" id="PF03459"/>
    </source>
</evidence>